<name>A0ABD5YRK1_9EURY</name>
<dbReference type="GeneID" id="76201669"/>
<proteinExistence type="predicted"/>
<reference evidence="2" key="3">
    <citation type="submission" date="2024-09" db="EMBL/GenBank/DDBJ databases">
        <authorList>
            <person name="Sun Q."/>
        </authorList>
    </citation>
    <scope>NUCLEOTIDE SEQUENCE</scope>
    <source>
        <strain evidence="2">NBRC 107106</strain>
    </source>
</reference>
<evidence type="ECO:0000313" key="3">
    <source>
        <dbReference type="Proteomes" id="UP001596417"/>
    </source>
</evidence>
<protein>
    <submittedName>
        <fullName evidence="2">Uncharacterized protein</fullName>
    </submittedName>
</protein>
<keyword evidence="3" id="KW-1185">Reference proteome</keyword>
<organism evidence="2 3">
    <name type="scientific">Halocatena marina</name>
    <dbReference type="NCBI Taxonomy" id="2934937"/>
    <lineage>
        <taxon>Archaea</taxon>
        <taxon>Methanobacteriati</taxon>
        <taxon>Methanobacteriota</taxon>
        <taxon>Stenosarchaea group</taxon>
        <taxon>Halobacteria</taxon>
        <taxon>Halobacteriales</taxon>
        <taxon>Natronomonadaceae</taxon>
        <taxon>Halocatena</taxon>
    </lineage>
</organism>
<gene>
    <name evidence="1" type="ORF">ACFQL7_20220</name>
    <name evidence="2" type="ORF">ACFQL7_20560</name>
</gene>
<reference evidence="3" key="2">
    <citation type="journal article" date="2019" name="Int. J. Syst. Evol. Microbiol.">
        <title>The Global Catalogue of Microorganisms (GCM) 10K type strain sequencing project: providing services to taxonomists for standard genome sequencing and annotation.</title>
        <authorList>
            <consortium name="The Broad Institute Genomics Platform"/>
            <consortium name="The Broad Institute Genome Sequencing Center for Infectious Disease"/>
            <person name="Wu L."/>
            <person name="Ma J."/>
        </authorList>
    </citation>
    <scope>NUCLEOTIDE SEQUENCE [LARGE SCALE GENOMIC DNA]</scope>
    <source>
        <strain evidence="3">RDMS1</strain>
    </source>
</reference>
<sequence length="73" mass="8569">MEYKNEADLKREIGDLGGKITYVSQDPYYELEAHFTELSNDLVDQLQLLCEDTQWIVDLNWDNENGGVLFERQ</sequence>
<dbReference type="EMBL" id="JBHTAX010000001">
    <property type="protein sequence ID" value="MFC7191880.1"/>
    <property type="molecule type" value="Genomic_DNA"/>
</dbReference>
<dbReference type="Proteomes" id="UP001596417">
    <property type="component" value="Unassembled WGS sequence"/>
</dbReference>
<dbReference type="RefSeq" id="WP_264822339.1">
    <property type="nucleotide sequence ID" value="NZ_CP110249.1"/>
</dbReference>
<dbReference type="EMBL" id="JBHTAX010000002">
    <property type="protein sequence ID" value="MFC7191945.1"/>
    <property type="molecule type" value="Genomic_DNA"/>
</dbReference>
<evidence type="ECO:0000313" key="1">
    <source>
        <dbReference type="EMBL" id="MFC7191880.1"/>
    </source>
</evidence>
<dbReference type="AlphaFoldDB" id="A0ABD5YRK1"/>
<accession>A0ABD5YRK1</accession>
<comment type="caution">
    <text evidence="2">The sequence shown here is derived from an EMBL/GenBank/DDBJ whole genome shotgun (WGS) entry which is preliminary data.</text>
</comment>
<evidence type="ECO:0000313" key="2">
    <source>
        <dbReference type="EMBL" id="MFC7191945.1"/>
    </source>
</evidence>
<reference evidence="2" key="1">
    <citation type="journal article" date="2014" name="Int. J. Syst. Evol. Microbiol.">
        <title>Complete genome sequence of Corynebacterium casei LMG S-19264T (=DSM 44701T), isolated from a smear-ripened cheese.</title>
        <authorList>
            <consortium name="US DOE Joint Genome Institute (JGI-PGF)"/>
            <person name="Walter F."/>
            <person name="Albersmeier A."/>
            <person name="Kalinowski J."/>
            <person name="Ruckert C."/>
        </authorList>
    </citation>
    <scope>NUCLEOTIDE SEQUENCE [LARGE SCALE GENOMIC DNA]</scope>
    <source>
        <strain evidence="2">NBRC 107106</strain>
    </source>
</reference>